<protein>
    <recommendedName>
        <fullName evidence="5">TIR domain-containing protein</fullName>
    </recommendedName>
</protein>
<dbReference type="Proteomes" id="UP000284998">
    <property type="component" value="Unassembled WGS sequence"/>
</dbReference>
<gene>
    <name evidence="2" type="ORF">DW204_11895</name>
    <name evidence="1" type="ORF">DXC17_13930</name>
</gene>
<evidence type="ECO:0000313" key="2">
    <source>
        <dbReference type="EMBL" id="RHH41703.1"/>
    </source>
</evidence>
<dbReference type="Proteomes" id="UP000260780">
    <property type="component" value="Unassembled WGS sequence"/>
</dbReference>
<accession>A0A3E4W1J9</accession>
<name>A0A3E4W1J9_9BACT</name>
<organism evidence="1 3">
    <name type="scientific">Phocaeicola plebeius</name>
    <dbReference type="NCBI Taxonomy" id="310297"/>
    <lineage>
        <taxon>Bacteria</taxon>
        <taxon>Pseudomonadati</taxon>
        <taxon>Bacteroidota</taxon>
        <taxon>Bacteroidia</taxon>
        <taxon>Bacteroidales</taxon>
        <taxon>Bacteroidaceae</taxon>
        <taxon>Phocaeicola</taxon>
    </lineage>
</organism>
<dbReference type="EMBL" id="QSTF01000047">
    <property type="protein sequence ID" value="RGM36084.1"/>
    <property type="molecule type" value="Genomic_DNA"/>
</dbReference>
<evidence type="ECO:0008006" key="5">
    <source>
        <dbReference type="Google" id="ProtNLM"/>
    </source>
</evidence>
<sequence>MNNFYKYIFVSHSSKDWRKVRIIRNYIENLKFYPLLFHLKCLEKDPLLVKDKNKLKRILREEIASRGRFLLCNSKNSRESEFVSWEVKEVKKYSNIIMDEINLDTPMYCIKSQLKNWMTQLNTIAFIYTWKGRKLCTKVVSRLNQIDNELKFVFFEDDGHIPVFYGALPQCAIDYINEQCKCLSNASIIVPLITNDYYERGFCGMAECISIQKYKNLVVPIYLDNVSNEQLGFQTINMDSRTETDDNLVDTVCEKILFELYK</sequence>
<evidence type="ECO:0000313" key="4">
    <source>
        <dbReference type="Proteomes" id="UP000284998"/>
    </source>
</evidence>
<dbReference type="AlphaFoldDB" id="A0A3E4W1J9"/>
<reference evidence="3 4" key="1">
    <citation type="submission" date="2018-08" db="EMBL/GenBank/DDBJ databases">
        <title>A genome reference for cultivated species of the human gut microbiota.</title>
        <authorList>
            <person name="Zou Y."/>
            <person name="Xue W."/>
            <person name="Luo G."/>
        </authorList>
    </citation>
    <scope>NUCLEOTIDE SEQUENCE [LARGE SCALE GENOMIC DNA]</scope>
    <source>
        <strain evidence="2 4">AM17-44</strain>
        <strain evidence="1 3">OM08-14</strain>
    </source>
</reference>
<dbReference type="RefSeq" id="WP_117748347.1">
    <property type="nucleotide sequence ID" value="NZ_DBFJNX010000170.1"/>
</dbReference>
<evidence type="ECO:0000313" key="3">
    <source>
        <dbReference type="Proteomes" id="UP000260780"/>
    </source>
</evidence>
<comment type="caution">
    <text evidence="1">The sequence shown here is derived from an EMBL/GenBank/DDBJ whole genome shotgun (WGS) entry which is preliminary data.</text>
</comment>
<proteinExistence type="predicted"/>
<evidence type="ECO:0000313" key="1">
    <source>
        <dbReference type="EMBL" id="RGM36084.1"/>
    </source>
</evidence>
<dbReference type="EMBL" id="QRJS01000034">
    <property type="protein sequence ID" value="RHH41703.1"/>
    <property type="molecule type" value="Genomic_DNA"/>
</dbReference>